<keyword evidence="1" id="KW-1133">Transmembrane helix</keyword>
<proteinExistence type="predicted"/>
<evidence type="ECO:0000313" key="3">
    <source>
        <dbReference type="Proteomes" id="UP000006247"/>
    </source>
</evidence>
<comment type="caution">
    <text evidence="2">The sequence shown here is derived from an EMBL/GenBank/DDBJ whole genome shotgun (WGS) entry which is preliminary data.</text>
</comment>
<evidence type="ECO:0000313" key="2">
    <source>
        <dbReference type="EMBL" id="EEG28070.1"/>
    </source>
</evidence>
<keyword evidence="1" id="KW-0812">Transmembrane</keyword>
<dbReference type="EMBL" id="ACEB01000004">
    <property type="protein sequence ID" value="EEG28070.1"/>
    <property type="molecule type" value="Genomic_DNA"/>
</dbReference>
<dbReference type="HOGENOM" id="CLU_3250164_0_0_11"/>
<protein>
    <submittedName>
        <fullName evidence="2">Uncharacterized protein</fullName>
    </submittedName>
</protein>
<reference evidence="2 3" key="1">
    <citation type="submission" date="2009-01" db="EMBL/GenBank/DDBJ databases">
        <authorList>
            <person name="Fulton L."/>
            <person name="Clifton S."/>
            <person name="Chinwalla A.T."/>
            <person name="Mitreva M."/>
            <person name="Sodergren E."/>
            <person name="Weinstock G."/>
            <person name="Clifton S."/>
            <person name="Dooling D.J."/>
            <person name="Fulton B."/>
            <person name="Minx P."/>
            <person name="Pepin K.H."/>
            <person name="Johnson M."/>
            <person name="Bhonagiri V."/>
            <person name="Nash W.E."/>
            <person name="Mardis E.R."/>
            <person name="Wilson R.K."/>
        </authorList>
    </citation>
    <scope>NUCLEOTIDE SEQUENCE [LARGE SCALE GENOMIC DNA]</scope>
    <source>
        <strain evidence="2 3">ATCC 33806</strain>
    </source>
</reference>
<dbReference type="AlphaFoldDB" id="C0E0H9"/>
<evidence type="ECO:0000256" key="1">
    <source>
        <dbReference type="SAM" id="Phobius"/>
    </source>
</evidence>
<keyword evidence="1" id="KW-0472">Membrane</keyword>
<sequence>MAGKLRLFIVLLPIIALTVIITGYLIRPFRGTPAPQITLFFV</sequence>
<gene>
    <name evidence="2" type="ORF">CORMATOL_00479</name>
</gene>
<organism evidence="2 3">
    <name type="scientific">Corynebacterium matruchotii ATCC 33806</name>
    <dbReference type="NCBI Taxonomy" id="566549"/>
    <lineage>
        <taxon>Bacteria</taxon>
        <taxon>Bacillati</taxon>
        <taxon>Actinomycetota</taxon>
        <taxon>Actinomycetes</taxon>
        <taxon>Mycobacteriales</taxon>
        <taxon>Corynebacteriaceae</taxon>
        <taxon>Corynebacterium</taxon>
    </lineage>
</organism>
<accession>C0E0H9</accession>
<feature type="transmembrane region" description="Helical" evidence="1">
    <location>
        <begin position="7"/>
        <end position="26"/>
    </location>
</feature>
<name>C0E0H9_9CORY</name>
<dbReference type="Proteomes" id="UP000006247">
    <property type="component" value="Unassembled WGS sequence"/>
</dbReference>